<keyword evidence="3" id="KW-0813">Transport</keyword>
<keyword evidence="7" id="KW-0539">Nucleus</keyword>
<dbReference type="Pfam" id="PF25780">
    <property type="entry name" value="TPR_IPO5"/>
    <property type="match status" value="1"/>
</dbReference>
<gene>
    <name evidence="10" type="ORF">Pyn_08262</name>
</gene>
<evidence type="ECO:0000256" key="6">
    <source>
        <dbReference type="ARBA" id="ARBA00022927"/>
    </source>
</evidence>
<comment type="caution">
    <text evidence="10">The sequence shown here is derived from an EMBL/GenBank/DDBJ whole genome shotgun (WGS) entry which is preliminary data.</text>
</comment>
<dbReference type="InterPro" id="IPR011989">
    <property type="entry name" value="ARM-like"/>
</dbReference>
<evidence type="ECO:0000313" key="10">
    <source>
        <dbReference type="EMBL" id="PQQ11843.1"/>
    </source>
</evidence>
<comment type="subcellular location">
    <subcellularLocation>
        <location evidence="2">Cytoplasm</location>
    </subcellularLocation>
    <subcellularLocation>
        <location evidence="1">Nucleus</location>
    </subcellularLocation>
</comment>
<dbReference type="InterPro" id="IPR021133">
    <property type="entry name" value="HEAT_type_2"/>
</dbReference>
<dbReference type="AlphaFoldDB" id="A0A314YZC2"/>
<keyword evidence="6" id="KW-0653">Protein transport</keyword>
<keyword evidence="5" id="KW-0677">Repeat</keyword>
<dbReference type="GO" id="GO:0006606">
    <property type="term" value="P:protein import into nucleus"/>
    <property type="evidence" value="ECO:0007669"/>
    <property type="project" value="InterPro"/>
</dbReference>
<dbReference type="Proteomes" id="UP000250321">
    <property type="component" value="Unassembled WGS sequence"/>
</dbReference>
<dbReference type="InterPro" id="IPR001494">
    <property type="entry name" value="Importin-beta_N"/>
</dbReference>
<evidence type="ECO:0000313" key="11">
    <source>
        <dbReference type="Proteomes" id="UP000250321"/>
    </source>
</evidence>
<dbReference type="InterPro" id="IPR057672">
    <property type="entry name" value="TPR_IPO4/5"/>
</dbReference>
<dbReference type="PROSITE" id="PS50077">
    <property type="entry name" value="HEAT_REPEAT"/>
    <property type="match status" value="2"/>
</dbReference>
<dbReference type="GO" id="GO:0031267">
    <property type="term" value="F:small GTPase binding"/>
    <property type="evidence" value="ECO:0007669"/>
    <property type="project" value="InterPro"/>
</dbReference>
<dbReference type="InterPro" id="IPR058584">
    <property type="entry name" value="IMB1_TNPO1-like_TPR"/>
</dbReference>
<protein>
    <submittedName>
        <fullName evidence="10">Importin-4</fullName>
    </submittedName>
</protein>
<dbReference type="InterPro" id="IPR040122">
    <property type="entry name" value="Importin_beta"/>
</dbReference>
<accession>A0A314YZC2</accession>
<evidence type="ECO:0000256" key="5">
    <source>
        <dbReference type="ARBA" id="ARBA00022737"/>
    </source>
</evidence>
<dbReference type="GO" id="GO:0005737">
    <property type="term" value="C:cytoplasm"/>
    <property type="evidence" value="ECO:0007669"/>
    <property type="project" value="UniProtKB-SubCell"/>
</dbReference>
<feature type="repeat" description="HEAT" evidence="8">
    <location>
        <begin position="379"/>
        <end position="417"/>
    </location>
</feature>
<dbReference type="PANTHER" id="PTHR10527">
    <property type="entry name" value="IMPORTIN BETA"/>
    <property type="match status" value="1"/>
</dbReference>
<dbReference type="SUPFAM" id="SSF48371">
    <property type="entry name" value="ARM repeat"/>
    <property type="match status" value="2"/>
</dbReference>
<dbReference type="EMBL" id="PJQY01000380">
    <property type="protein sequence ID" value="PQQ11843.1"/>
    <property type="molecule type" value="Genomic_DNA"/>
</dbReference>
<feature type="domain" description="Importin N-terminal" evidence="9">
    <location>
        <begin position="23"/>
        <end position="89"/>
    </location>
</feature>
<evidence type="ECO:0000256" key="7">
    <source>
        <dbReference type="ARBA" id="ARBA00023242"/>
    </source>
</evidence>
<dbReference type="OrthoDB" id="7862313at2759"/>
<dbReference type="Pfam" id="PF25574">
    <property type="entry name" value="TPR_IMB1"/>
    <property type="match status" value="1"/>
</dbReference>
<reference evidence="10 11" key="1">
    <citation type="submission" date="2018-02" db="EMBL/GenBank/DDBJ databases">
        <title>Draft genome of wild Prunus yedoensis var. nudiflora.</title>
        <authorList>
            <person name="Baek S."/>
            <person name="Kim J.-H."/>
            <person name="Choi K."/>
            <person name="Kim G.-B."/>
            <person name="Cho A."/>
            <person name="Jang H."/>
            <person name="Shin C.-H."/>
            <person name="Yu H.-J."/>
            <person name="Mun J.-H."/>
        </authorList>
    </citation>
    <scope>NUCLEOTIDE SEQUENCE [LARGE SCALE GENOMIC DNA]</scope>
    <source>
        <strain evidence="11">cv. Jeju island</strain>
        <tissue evidence="10">Leaf</tissue>
    </source>
</reference>
<organism evidence="10 11">
    <name type="scientific">Prunus yedoensis var. nudiflora</name>
    <dbReference type="NCBI Taxonomy" id="2094558"/>
    <lineage>
        <taxon>Eukaryota</taxon>
        <taxon>Viridiplantae</taxon>
        <taxon>Streptophyta</taxon>
        <taxon>Embryophyta</taxon>
        <taxon>Tracheophyta</taxon>
        <taxon>Spermatophyta</taxon>
        <taxon>Magnoliopsida</taxon>
        <taxon>eudicotyledons</taxon>
        <taxon>Gunneridae</taxon>
        <taxon>Pentapetalae</taxon>
        <taxon>rosids</taxon>
        <taxon>fabids</taxon>
        <taxon>Rosales</taxon>
        <taxon>Rosaceae</taxon>
        <taxon>Amygdaloideae</taxon>
        <taxon>Amygdaleae</taxon>
        <taxon>Prunus</taxon>
    </lineage>
</organism>
<evidence type="ECO:0000256" key="2">
    <source>
        <dbReference type="ARBA" id="ARBA00004496"/>
    </source>
</evidence>
<dbReference type="STRING" id="2094558.A0A314YZC2"/>
<sequence length="985" mass="108102">MSQSLELLLIQFLMPDNDARRQAEDQIKRLAKDPQVVPALVQHLRTAKTPNVRQLAAVLLRKKITGHWAKLSPQIKHLVKQSLIESITMEHSPPVRRASANVVSIVAKYAVPAGEWPDLLPFLFQCSQSAQEEHREVALILFSSLTETIGNTFRPHFADLQALLLKCLQDETSTRVRVAALKAVGSFLEFTHDGDEVVKFREFIPSILNVSRQCLAAGEEDVAVIAFEIFDELIESPAPLLGESVKSIVQFSLDVCSSQILESNTRHQAIQIVSWLAKYKSSSLKKHKLVIPILQVMCPLLAESNNEDKDDDLAPDRAAAEVIDTMALNIPKHVFHPVLEFSSLSSQNANPKYREASVTALGVISEGCLELIKDKLDPVLHIVLGALRDPEEMVRGAASFALGQFAEHLQPEIVSHYQSVLPCILNALEDTSDEVKEKSYYALAAFCENMGEEILPFLDPLMGKLLGALQNSPRNLQETCMSAIGSVASAAEQSFVPYAERVLELMKNFLVLTNDVDLRSRARATELVGIVAMSVGRTGMEPILPPYIEAAISGFGLEYSELREYTHGFFSNVAEILDDGFIQYLPHVVPLAFSSCNLDDGSAVDIDESDDENINGVGGVSSDDEAHDEPRVRNISIRTGVLDEKAAATQALGLFALHTKTSYGPYLEESFKILVRHSGYFHEDVRLQAIISLKHILVAAQAVYQNHSEGQARAKEVLDTVMNIFIKTMTEDDDKEVVAQACMSLADIIKDYGYMAVEPYVPRLVDATLRASRPLQDRTMVVACLAEVAQDMGAPIAGYIDRVMPLVLKELASSDATNRRNAAFCVGELCKNGGEGTLKYYGDILRGLYPLFGESEPDDAVRDNAAGAVARMIMVHPESIPLNQVLPVFLKVLPLKEDHEESMAVYSCVSTLVLSSNGQILSLVPDLVNVFAQVVASPVETPEVKAQIGRAFSHLVSLYGHQMQPLLSNLSPAHANALAAFAPKI</sequence>
<evidence type="ECO:0000256" key="1">
    <source>
        <dbReference type="ARBA" id="ARBA00004123"/>
    </source>
</evidence>
<keyword evidence="4" id="KW-0963">Cytoplasm</keyword>
<evidence type="ECO:0000256" key="4">
    <source>
        <dbReference type="ARBA" id="ARBA00022490"/>
    </source>
</evidence>
<keyword evidence="11" id="KW-1185">Reference proteome</keyword>
<dbReference type="SMART" id="SM00913">
    <property type="entry name" value="IBN_N"/>
    <property type="match status" value="1"/>
</dbReference>
<dbReference type="Pfam" id="PF03810">
    <property type="entry name" value="IBN_N"/>
    <property type="match status" value="1"/>
</dbReference>
<dbReference type="Gene3D" id="1.25.10.10">
    <property type="entry name" value="Leucine-rich Repeat Variant"/>
    <property type="match status" value="1"/>
</dbReference>
<dbReference type="SMART" id="SM01349">
    <property type="entry name" value="TOG"/>
    <property type="match status" value="1"/>
</dbReference>
<dbReference type="PROSITE" id="PS50166">
    <property type="entry name" value="IMPORTIN_B_NT"/>
    <property type="match status" value="1"/>
</dbReference>
<evidence type="ECO:0000256" key="3">
    <source>
        <dbReference type="ARBA" id="ARBA00022448"/>
    </source>
</evidence>
<dbReference type="InterPro" id="IPR016024">
    <property type="entry name" value="ARM-type_fold"/>
</dbReference>
<name>A0A314YZC2_PRUYE</name>
<evidence type="ECO:0000259" key="9">
    <source>
        <dbReference type="PROSITE" id="PS50166"/>
    </source>
</evidence>
<proteinExistence type="predicted"/>
<evidence type="ECO:0000256" key="8">
    <source>
        <dbReference type="PROSITE-ProRule" id="PRU00103"/>
    </source>
</evidence>
<feature type="repeat" description="HEAT" evidence="8">
    <location>
        <begin position="420"/>
        <end position="455"/>
    </location>
</feature>
<dbReference type="InterPro" id="IPR034085">
    <property type="entry name" value="TOG"/>
</dbReference>